<feature type="domain" description="Fatty acid desaturase" evidence="2">
    <location>
        <begin position="56"/>
        <end position="320"/>
    </location>
</feature>
<gene>
    <name evidence="3" type="ORF">J2800_000058</name>
</gene>
<dbReference type="InterPro" id="IPR005804">
    <property type="entry name" value="FA_desaturase_dom"/>
</dbReference>
<feature type="transmembrane region" description="Helical" evidence="1">
    <location>
        <begin position="205"/>
        <end position="225"/>
    </location>
</feature>
<keyword evidence="1" id="KW-0812">Transmembrane</keyword>
<evidence type="ECO:0000259" key="2">
    <source>
        <dbReference type="Pfam" id="PF00487"/>
    </source>
</evidence>
<proteinExistence type="predicted"/>
<accession>A0ABU1MT29</accession>
<keyword evidence="1" id="KW-0472">Membrane</keyword>
<feature type="transmembrane region" description="Helical" evidence="1">
    <location>
        <begin position="140"/>
        <end position="168"/>
    </location>
</feature>
<dbReference type="InterPro" id="IPR012171">
    <property type="entry name" value="Fatty_acid_desaturase"/>
</dbReference>
<feature type="transmembrane region" description="Helical" evidence="1">
    <location>
        <begin position="54"/>
        <end position="72"/>
    </location>
</feature>
<evidence type="ECO:0000313" key="4">
    <source>
        <dbReference type="Proteomes" id="UP001262754"/>
    </source>
</evidence>
<keyword evidence="4" id="KW-1185">Reference proteome</keyword>
<dbReference type="CDD" id="cd01060">
    <property type="entry name" value="Membrane-FADS-like"/>
    <property type="match status" value="1"/>
</dbReference>
<keyword evidence="1" id="KW-1133">Transmembrane helix</keyword>
<dbReference type="RefSeq" id="WP_310028072.1">
    <property type="nucleotide sequence ID" value="NZ_JAVDRL010000001.1"/>
</dbReference>
<reference evidence="3 4" key="1">
    <citation type="submission" date="2023-07" db="EMBL/GenBank/DDBJ databases">
        <title>Sorghum-associated microbial communities from plants grown in Nebraska, USA.</title>
        <authorList>
            <person name="Schachtman D."/>
        </authorList>
    </citation>
    <scope>NUCLEOTIDE SEQUENCE [LARGE SCALE GENOMIC DNA]</scope>
    <source>
        <strain evidence="3 4">DS2154</strain>
    </source>
</reference>
<evidence type="ECO:0000313" key="3">
    <source>
        <dbReference type="EMBL" id="MDR6529343.1"/>
    </source>
</evidence>
<dbReference type="Pfam" id="PF00487">
    <property type="entry name" value="FA_desaturase"/>
    <property type="match status" value="1"/>
</dbReference>
<dbReference type="PANTHER" id="PTHR19353">
    <property type="entry name" value="FATTY ACID DESATURASE 2"/>
    <property type="match status" value="1"/>
</dbReference>
<feature type="transmembrane region" description="Helical" evidence="1">
    <location>
        <begin position="93"/>
        <end position="111"/>
    </location>
</feature>
<dbReference type="EMBL" id="JAVDRL010000001">
    <property type="protein sequence ID" value="MDR6529343.1"/>
    <property type="molecule type" value="Genomic_DNA"/>
</dbReference>
<comment type="caution">
    <text evidence="3">The sequence shown here is derived from an EMBL/GenBank/DDBJ whole genome shotgun (WGS) entry which is preliminary data.</text>
</comment>
<protein>
    <submittedName>
        <fullName evidence="3">Fatty acid desaturase</fullName>
    </submittedName>
</protein>
<name>A0ABU1MT29_9CAUL</name>
<dbReference type="Proteomes" id="UP001262754">
    <property type="component" value="Unassembled WGS sequence"/>
</dbReference>
<sequence>MGSSPKDEAGLVRQAHSLTTDLTTPSRAVYWLDLILTAAAAWGGLALAATTHGLAIGLVAGLVGLLALYRGLSFIHEISHLRPKDVPGFRLGWNLLIGVPLMTPSMMYEGVHNLHHAKDRFGTARDPEYLPLGRYSPFKLALFAAISLLAPLGVILRSGILIPLSFAVPAVRRLVRTKLSALVINPDFVREDNDRTRPDWLAQEVGCWLWCWGVAALAVAGVVPVRVVLTWFALFSLATFVNQLRTLVAHYWENDGDRMSFEDQFLDSVNVPPPALLPFLWAPVGLRYHALHHLLPRLPYHNLGKAHARLSAQLAATSPYHRVEEKGLFLALAKLFRRAGVAPALAVEADAVERQSA</sequence>
<evidence type="ECO:0000256" key="1">
    <source>
        <dbReference type="SAM" id="Phobius"/>
    </source>
</evidence>
<dbReference type="PANTHER" id="PTHR19353:SF19">
    <property type="entry name" value="DELTA(5) FATTY ACID DESATURASE C-RELATED"/>
    <property type="match status" value="1"/>
</dbReference>
<organism evidence="3 4">
    <name type="scientific">Caulobacter rhizosphaerae</name>
    <dbReference type="NCBI Taxonomy" id="2010972"/>
    <lineage>
        <taxon>Bacteria</taxon>
        <taxon>Pseudomonadati</taxon>
        <taxon>Pseudomonadota</taxon>
        <taxon>Alphaproteobacteria</taxon>
        <taxon>Caulobacterales</taxon>
        <taxon>Caulobacteraceae</taxon>
        <taxon>Caulobacter</taxon>
    </lineage>
</organism>
<feature type="transmembrane region" description="Helical" evidence="1">
    <location>
        <begin position="28"/>
        <end position="48"/>
    </location>
</feature>